<evidence type="ECO:0000313" key="4">
    <source>
        <dbReference type="Proteomes" id="UP000297713"/>
    </source>
</evidence>
<accession>A0A4Y8PA02</accession>
<gene>
    <name evidence="3" type="ORF">A7Q10_01255</name>
</gene>
<feature type="compositionally biased region" description="Low complexity" evidence="1">
    <location>
        <begin position="265"/>
        <end position="282"/>
    </location>
</feature>
<dbReference type="SUPFAM" id="SSF74653">
    <property type="entry name" value="TolA/TonB C-terminal domain"/>
    <property type="match status" value="1"/>
</dbReference>
<reference evidence="3 4" key="1">
    <citation type="submission" date="2016-05" db="EMBL/GenBank/DDBJ databases">
        <title>Diversity and Homogeneity among Thermoacidophilic Verrucomicrobia Methanotrophs Linked with Geographical Origin.</title>
        <authorList>
            <person name="Erikstad H.-A."/>
            <person name="Smestad N.B."/>
            <person name="Ceballos R.M."/>
            <person name="Birkeland N.-K."/>
        </authorList>
    </citation>
    <scope>NUCLEOTIDE SEQUENCE [LARGE SCALE GENOMIC DNA]</scope>
    <source>
        <strain evidence="3 4">Phi</strain>
    </source>
</reference>
<feature type="compositionally biased region" description="Basic and acidic residues" evidence="1">
    <location>
        <begin position="201"/>
        <end position="224"/>
    </location>
</feature>
<evidence type="ECO:0000313" key="3">
    <source>
        <dbReference type="EMBL" id="TFE67479.1"/>
    </source>
</evidence>
<feature type="region of interest" description="Disordered" evidence="1">
    <location>
        <begin position="85"/>
        <end position="305"/>
    </location>
</feature>
<protein>
    <recommendedName>
        <fullName evidence="5">Energy transducer TonB</fullName>
    </recommendedName>
</protein>
<dbReference type="OrthoDB" id="199162at2"/>
<keyword evidence="4" id="KW-1185">Reference proteome</keyword>
<dbReference type="Gene3D" id="3.30.1150.10">
    <property type="match status" value="1"/>
</dbReference>
<dbReference type="Proteomes" id="UP000297713">
    <property type="component" value="Unassembled WGS sequence"/>
</dbReference>
<dbReference type="AlphaFoldDB" id="A0A4Y8PA02"/>
<proteinExistence type="predicted"/>
<keyword evidence="2" id="KW-0472">Membrane</keyword>
<name>A0A4Y8PA02_9BACT</name>
<feature type="compositionally biased region" description="Low complexity" evidence="1">
    <location>
        <begin position="178"/>
        <end position="190"/>
    </location>
</feature>
<evidence type="ECO:0000256" key="2">
    <source>
        <dbReference type="SAM" id="Phobius"/>
    </source>
</evidence>
<evidence type="ECO:0000256" key="1">
    <source>
        <dbReference type="SAM" id="MobiDB-lite"/>
    </source>
</evidence>
<comment type="caution">
    <text evidence="3">The sequence shown here is derived from an EMBL/GenBank/DDBJ whole genome shotgun (WGS) entry which is preliminary data.</text>
</comment>
<keyword evidence="2" id="KW-1133">Transmembrane helix</keyword>
<feature type="compositionally biased region" description="Polar residues" evidence="1">
    <location>
        <begin position="96"/>
        <end position="130"/>
    </location>
</feature>
<sequence>MPFLLGCAKYFLCFKENLFIVTKQKSYLRGFLFLSFAIHLAITLFLGSGVLNRFFPQTPPHDPPPPTLTMLEMVQPESFIPTEEWQKTTHPDPNALLQSDRSTSLRSQETPQNPNSPLPQLSGDPRSSMSYVDVPSSRPSPPRPSGKYTPAQKASPAHRQMQTENPQTPSPTPKTEVQKQNQNQQQKANQSLKEAVQQPSKAEEKKDENAKEENPAKALEKLLKEINNPTEEYLKKDDPNGDPLMPFQNKSPKTPTKNEAKEASKNSPSQSQPQNNPSANASDRPEPASQPSPPPAPPPSPESFERHRMQIAGGRTAELGPVSPSARETELGRYKARLYRAIGSRWYLEVEQSMGLLAIGSVRVRFYVQSDGTVSSLQVISEEGITEVLRTISLDSIRLSAPFGPFSEEMKGQIGNGFWEEITFTIY</sequence>
<dbReference type="EMBL" id="LXQC01000154">
    <property type="protein sequence ID" value="TFE67479.1"/>
    <property type="molecule type" value="Genomic_DNA"/>
</dbReference>
<keyword evidence="2" id="KW-0812">Transmembrane</keyword>
<feature type="transmembrane region" description="Helical" evidence="2">
    <location>
        <begin position="31"/>
        <end position="51"/>
    </location>
</feature>
<feature type="compositionally biased region" description="Pro residues" evidence="1">
    <location>
        <begin position="288"/>
        <end position="301"/>
    </location>
</feature>
<evidence type="ECO:0008006" key="5">
    <source>
        <dbReference type="Google" id="ProtNLM"/>
    </source>
</evidence>
<organism evidence="3 4">
    <name type="scientific">Methylacidiphilum caldifontis</name>
    <dbReference type="NCBI Taxonomy" id="2795386"/>
    <lineage>
        <taxon>Bacteria</taxon>
        <taxon>Pseudomonadati</taxon>
        <taxon>Verrucomicrobiota</taxon>
        <taxon>Methylacidiphilae</taxon>
        <taxon>Methylacidiphilales</taxon>
        <taxon>Methylacidiphilaceae</taxon>
        <taxon>Methylacidiphilum (ex Ratnadevi et al. 2023)</taxon>
    </lineage>
</organism>